<proteinExistence type="predicted"/>
<dbReference type="AlphaFoldDB" id="A0A060RL98"/>
<name>A0A060RL98_9STRE</name>
<keyword evidence="1" id="KW-0812">Transmembrane</keyword>
<reference evidence="2 3" key="2">
    <citation type="submission" date="2014-05" db="EMBL/GenBank/DDBJ databases">
        <title>Genome sequence of Streptococcus gallolyticus.</title>
        <authorList>
            <person name="Del Campo R."/>
        </authorList>
    </citation>
    <scope>NUCLEOTIDE SEQUENCE [LARGE SCALE GENOMIC DNA]</scope>
    <source>
        <strain evidence="2 3">LMG17956</strain>
    </source>
</reference>
<organism evidence="2 3">
    <name type="scientific">Streptococcus gallolyticus</name>
    <dbReference type="NCBI Taxonomy" id="315405"/>
    <lineage>
        <taxon>Bacteria</taxon>
        <taxon>Bacillati</taxon>
        <taxon>Bacillota</taxon>
        <taxon>Bacilli</taxon>
        <taxon>Lactobacillales</taxon>
        <taxon>Streptococcaceae</taxon>
        <taxon>Streptococcus</taxon>
    </lineage>
</organism>
<gene>
    <name evidence="2" type="ORF">BN963_SGAL_01803</name>
</gene>
<sequence>MLIVVFLGCHLVIVVSFFLVAKMKTIQLDFYLKSLIVFLPLIGAVSAFYIFKDRKSRFVDGELVFEEVIPWLIDDTVKQNQLNSKDNVMLDITNIVPFQEALLLNNSGIKRGLIIDVIFNSPDQFVPLLRQARLNEDIEVVHYATTILSELTAKYDERLRQLEERVQKEPDSLEKRQKYADFLESYINSGIAEGHYGLTLKQAYIDEVEDLLAKGFLVEKSRLLTLAEIYQSLGDFVSLERLLTKLFELFPDDQDIWMLKLDTILLKKSSSDLKQFWQDLEQNHVYFSAENKAKLAFWQ</sequence>
<protein>
    <submittedName>
        <fullName evidence="2">Uncharacterized protein</fullName>
    </submittedName>
</protein>
<reference evidence="2 3" key="1">
    <citation type="submission" date="2014-02" db="EMBL/GenBank/DDBJ databases">
        <authorList>
            <person name="Manrique M."/>
        </authorList>
    </citation>
    <scope>NUCLEOTIDE SEQUENCE [LARGE SCALE GENOMIC DNA]</scope>
    <source>
        <strain evidence="2 3">LMG17956</strain>
    </source>
</reference>
<evidence type="ECO:0000313" key="2">
    <source>
        <dbReference type="EMBL" id="CDO18603.1"/>
    </source>
</evidence>
<dbReference type="Proteomes" id="UP000027584">
    <property type="component" value="Unassembled WGS sequence"/>
</dbReference>
<evidence type="ECO:0000313" key="3">
    <source>
        <dbReference type="Proteomes" id="UP000027584"/>
    </source>
</evidence>
<keyword evidence="1" id="KW-1133">Transmembrane helix</keyword>
<accession>A0A060RL98</accession>
<dbReference type="EMBL" id="CCBC010000199">
    <property type="protein sequence ID" value="CDO18603.1"/>
    <property type="molecule type" value="Genomic_DNA"/>
</dbReference>
<comment type="caution">
    <text evidence="2">The sequence shown here is derived from an EMBL/GenBank/DDBJ whole genome shotgun (WGS) entry which is preliminary data.</text>
</comment>
<feature type="transmembrane region" description="Helical" evidence="1">
    <location>
        <begin position="31"/>
        <end position="51"/>
    </location>
</feature>
<keyword evidence="1" id="KW-0472">Membrane</keyword>
<evidence type="ECO:0000256" key="1">
    <source>
        <dbReference type="SAM" id="Phobius"/>
    </source>
</evidence>